<gene>
    <name evidence="1" type="ORF">HGA03_02315</name>
</gene>
<name>A0A7X6KSJ2_9CELL</name>
<dbReference type="Proteomes" id="UP000581206">
    <property type="component" value="Unassembled WGS sequence"/>
</dbReference>
<proteinExistence type="predicted"/>
<comment type="caution">
    <text evidence="1">The sequence shown here is derived from an EMBL/GenBank/DDBJ whole genome shotgun (WGS) entry which is preliminary data.</text>
</comment>
<keyword evidence="2" id="KW-1185">Reference proteome</keyword>
<organism evidence="1 2">
    <name type="scientific">Cellulomonas denverensis</name>
    <dbReference type="NCBI Taxonomy" id="264297"/>
    <lineage>
        <taxon>Bacteria</taxon>
        <taxon>Bacillati</taxon>
        <taxon>Actinomycetota</taxon>
        <taxon>Actinomycetes</taxon>
        <taxon>Micrococcales</taxon>
        <taxon>Cellulomonadaceae</taxon>
        <taxon>Cellulomonas</taxon>
    </lineage>
</organism>
<dbReference type="EMBL" id="JAAXOX010000001">
    <property type="protein sequence ID" value="NKY21496.1"/>
    <property type="molecule type" value="Genomic_DNA"/>
</dbReference>
<evidence type="ECO:0000313" key="2">
    <source>
        <dbReference type="Proteomes" id="UP000581206"/>
    </source>
</evidence>
<dbReference type="RefSeq" id="WP_168628576.1">
    <property type="nucleotide sequence ID" value="NZ_BONL01000029.1"/>
</dbReference>
<accession>A0A7X6KSJ2</accession>
<evidence type="ECO:0000313" key="1">
    <source>
        <dbReference type="EMBL" id="NKY21496.1"/>
    </source>
</evidence>
<dbReference type="AlphaFoldDB" id="A0A7X6KSJ2"/>
<reference evidence="1 2" key="1">
    <citation type="submission" date="2020-04" db="EMBL/GenBank/DDBJ databases">
        <title>MicrobeNet Type strains.</title>
        <authorList>
            <person name="Nicholson A.C."/>
        </authorList>
    </citation>
    <scope>NUCLEOTIDE SEQUENCE [LARGE SCALE GENOMIC DNA]</scope>
    <source>
        <strain evidence="1 2">ATCC BAA-788</strain>
    </source>
</reference>
<protein>
    <submittedName>
        <fullName evidence="1">Uncharacterized protein</fullName>
    </submittedName>
</protein>
<sequence>MVRFEGPVWRADLLDAAVRRATVRLELSESRQVTCAELVLSNGDELEVLDSEDLDTHEHAGATLDTGARPAWTRCGGAWPPAACPWQLSYSATPAPGGTGVCGELRLWTLAHPGREPGDGQHS</sequence>